<dbReference type="FunFam" id="3.40.980.10:FF:000009">
    <property type="entry name" value="Molybdopterin molybdenumtransferase"/>
    <property type="match status" value="1"/>
</dbReference>
<dbReference type="Gene3D" id="3.90.105.10">
    <property type="entry name" value="Molybdopterin biosynthesis moea protein, domain 2"/>
    <property type="match status" value="1"/>
</dbReference>
<dbReference type="Gene3D" id="2.170.190.11">
    <property type="entry name" value="Molybdopterin biosynthesis moea protein, domain 3"/>
    <property type="match status" value="1"/>
</dbReference>
<evidence type="ECO:0000256" key="7">
    <source>
        <dbReference type="ARBA" id="ARBA00022723"/>
    </source>
</evidence>
<dbReference type="NCBIfam" id="NF045515">
    <property type="entry name" value="Glp_gephyrin"/>
    <property type="match status" value="1"/>
</dbReference>
<gene>
    <name evidence="15" type="ORF">CVIRNUC_008424</name>
</gene>
<dbReference type="FunFam" id="2.170.190.11:FF:000001">
    <property type="entry name" value="Molybdopterin molybdenumtransferase"/>
    <property type="match status" value="1"/>
</dbReference>
<dbReference type="PANTHER" id="PTHR10192:SF5">
    <property type="entry name" value="GEPHYRIN"/>
    <property type="match status" value="1"/>
</dbReference>
<keyword evidence="5 13" id="KW-0500">Molybdenum</keyword>
<keyword evidence="8" id="KW-0547">Nucleotide-binding</keyword>
<keyword evidence="12" id="KW-0511">Multifunctional enzyme</keyword>
<dbReference type="EMBL" id="CAUYUE010000012">
    <property type="protein sequence ID" value="CAK0785218.1"/>
    <property type="molecule type" value="Genomic_DNA"/>
</dbReference>
<evidence type="ECO:0000256" key="3">
    <source>
        <dbReference type="ARBA" id="ARBA00007589"/>
    </source>
</evidence>
<dbReference type="SMART" id="SM00852">
    <property type="entry name" value="MoCF_biosynth"/>
    <property type="match status" value="1"/>
</dbReference>
<evidence type="ECO:0000256" key="13">
    <source>
        <dbReference type="RuleBase" id="RU365090"/>
    </source>
</evidence>
<dbReference type="InterPro" id="IPR001453">
    <property type="entry name" value="MoaB/Mog_dom"/>
</dbReference>
<evidence type="ECO:0000256" key="4">
    <source>
        <dbReference type="ARBA" id="ARBA00008339"/>
    </source>
</evidence>
<dbReference type="AlphaFoldDB" id="A0AAV1IH12"/>
<evidence type="ECO:0000256" key="8">
    <source>
        <dbReference type="ARBA" id="ARBA00022741"/>
    </source>
</evidence>
<dbReference type="PANTHER" id="PTHR10192">
    <property type="entry name" value="MOLYBDOPTERIN BIOSYNTHESIS PROTEIN"/>
    <property type="match status" value="1"/>
</dbReference>
<comment type="similarity">
    <text evidence="13">Belongs to the MoeA family.</text>
</comment>
<dbReference type="GO" id="GO:0046872">
    <property type="term" value="F:metal ion binding"/>
    <property type="evidence" value="ECO:0007669"/>
    <property type="project" value="UniProtKB-UniRule"/>
</dbReference>
<dbReference type="NCBIfam" id="TIGR00177">
    <property type="entry name" value="molyb_syn"/>
    <property type="match status" value="1"/>
</dbReference>
<keyword evidence="11 13" id="KW-0501">Molybdenum cofactor biosynthesis</keyword>
<dbReference type="GO" id="GO:0005524">
    <property type="term" value="F:ATP binding"/>
    <property type="evidence" value="ECO:0007669"/>
    <property type="project" value="UniProtKB-UniRule"/>
</dbReference>
<evidence type="ECO:0000256" key="6">
    <source>
        <dbReference type="ARBA" id="ARBA00022679"/>
    </source>
</evidence>
<dbReference type="GO" id="GO:0061598">
    <property type="term" value="F:molybdopterin adenylyltransferase activity"/>
    <property type="evidence" value="ECO:0007669"/>
    <property type="project" value="UniProtKB-UniRule"/>
</dbReference>
<dbReference type="Pfam" id="PF00994">
    <property type="entry name" value="MoCF_biosynth"/>
    <property type="match status" value="1"/>
</dbReference>
<dbReference type="Proteomes" id="UP001314263">
    <property type="component" value="Unassembled WGS sequence"/>
</dbReference>
<comment type="function">
    <text evidence="13">Catalyzes two steps in the biosynthesis of the molybdenum cofactor. In the first step, molybdopterin is adenylated. Subsequently, molybdate is inserted into adenylated molybdopterin and AMP is released.</text>
</comment>
<comment type="cofactor">
    <cofactor evidence="1 13">
        <name>Mg(2+)</name>
        <dbReference type="ChEBI" id="CHEBI:18420"/>
    </cofactor>
</comment>
<dbReference type="Pfam" id="PF03453">
    <property type="entry name" value="MoeA_N"/>
    <property type="match status" value="1"/>
</dbReference>
<dbReference type="EC" id="2.7.7.75" evidence="13"/>
<name>A0AAV1IH12_9CHLO</name>
<comment type="catalytic activity">
    <reaction evidence="13">
        <text>adenylyl-molybdopterin + molybdate = Mo-molybdopterin + AMP + H(+)</text>
        <dbReference type="Rhea" id="RHEA:35047"/>
        <dbReference type="ChEBI" id="CHEBI:15378"/>
        <dbReference type="ChEBI" id="CHEBI:36264"/>
        <dbReference type="ChEBI" id="CHEBI:62727"/>
        <dbReference type="ChEBI" id="CHEBI:71302"/>
        <dbReference type="ChEBI" id="CHEBI:456215"/>
    </reaction>
</comment>
<keyword evidence="9" id="KW-0067">ATP-binding</keyword>
<dbReference type="SUPFAM" id="SSF53218">
    <property type="entry name" value="Molybdenum cofactor biosynthesis proteins"/>
    <property type="match status" value="1"/>
</dbReference>
<proteinExistence type="inferred from homology"/>
<sequence length="436" mass="45475">MTANLYKMLSIAEANQIVLGSISPLEAVDIDLLSATGYVLASDIMAQEPLPPFPASIKDGYAVRSADGAGDFDVEFEQLAGSAPGKLSQGKVAYITTGAPLPEGADAVVQVENTEALTGTGSQRRVKIAKAAWGPGDDVRAVGSDIKAGEMILPHGSIVGPAEVGLLATVGAAKLKVHRKPVVAVLSTGDELVEPQEQRLGPGQIRDANRYMLASAASSSGCKVVDLGIARDTVEAVEEKFQQAVSRGADVLLTSGGVSMGNKDFIKAILERQGKVHFGRVRMKPGKPLTYATIEATSSSKAMIVFGLPGNPVSSIVTYNLVCLPALRKLSGHQEPGLRRVDAKTQTAIKLDPERPEYHRVSLSWHRESGGAGFAAASTGGQISSRLLSMRSANALLELPSAQGVLPAGSVVSALLMGDLGGMPIPEDIPMTDPLQ</sequence>
<comment type="similarity">
    <text evidence="4">In the C-terminal section; belongs to the MoeA family.</text>
</comment>
<keyword evidence="6 13" id="KW-0808">Transferase</keyword>
<dbReference type="CDD" id="cd00887">
    <property type="entry name" value="MoeA"/>
    <property type="match status" value="1"/>
</dbReference>
<dbReference type="InterPro" id="IPR005111">
    <property type="entry name" value="MoeA_C_domain_IV"/>
</dbReference>
<evidence type="ECO:0000256" key="11">
    <source>
        <dbReference type="ARBA" id="ARBA00023150"/>
    </source>
</evidence>
<dbReference type="EC" id="2.10.1.1" evidence="13"/>
<dbReference type="SUPFAM" id="SSF63867">
    <property type="entry name" value="MoeA C-terminal domain-like"/>
    <property type="match status" value="1"/>
</dbReference>
<comment type="caution">
    <text evidence="15">The sequence shown here is derived from an EMBL/GenBank/DDBJ whole genome shotgun (WGS) entry which is preliminary data.</text>
</comment>
<dbReference type="Gene3D" id="3.40.980.10">
    <property type="entry name" value="MoaB/Mog-like domain"/>
    <property type="match status" value="1"/>
</dbReference>
<dbReference type="SUPFAM" id="SSF63882">
    <property type="entry name" value="MoeA N-terminal region -like"/>
    <property type="match status" value="1"/>
</dbReference>
<evidence type="ECO:0000256" key="9">
    <source>
        <dbReference type="ARBA" id="ARBA00022840"/>
    </source>
</evidence>
<keyword evidence="16" id="KW-1185">Reference proteome</keyword>
<evidence type="ECO:0000259" key="14">
    <source>
        <dbReference type="SMART" id="SM00852"/>
    </source>
</evidence>
<evidence type="ECO:0000256" key="5">
    <source>
        <dbReference type="ARBA" id="ARBA00022505"/>
    </source>
</evidence>
<evidence type="ECO:0000313" key="15">
    <source>
        <dbReference type="EMBL" id="CAK0785218.1"/>
    </source>
</evidence>
<evidence type="ECO:0000256" key="2">
    <source>
        <dbReference type="ARBA" id="ARBA00005046"/>
    </source>
</evidence>
<dbReference type="InterPro" id="IPR038987">
    <property type="entry name" value="MoeA-like"/>
</dbReference>
<dbReference type="GO" id="GO:0005829">
    <property type="term" value="C:cytosol"/>
    <property type="evidence" value="ECO:0007669"/>
    <property type="project" value="TreeGrafter"/>
</dbReference>
<dbReference type="GO" id="GO:0006777">
    <property type="term" value="P:Mo-molybdopterin cofactor biosynthetic process"/>
    <property type="evidence" value="ECO:0007669"/>
    <property type="project" value="UniProtKB-UniRule"/>
</dbReference>
<dbReference type="Gene3D" id="2.40.340.10">
    <property type="entry name" value="MoeA, C-terminal, domain IV"/>
    <property type="match status" value="1"/>
</dbReference>
<dbReference type="InterPro" id="IPR036135">
    <property type="entry name" value="MoeA_linker/N_sf"/>
</dbReference>
<dbReference type="InterPro" id="IPR005110">
    <property type="entry name" value="MoeA_linker/N"/>
</dbReference>
<organism evidence="15 16">
    <name type="scientific">Coccomyxa viridis</name>
    <dbReference type="NCBI Taxonomy" id="1274662"/>
    <lineage>
        <taxon>Eukaryota</taxon>
        <taxon>Viridiplantae</taxon>
        <taxon>Chlorophyta</taxon>
        <taxon>core chlorophytes</taxon>
        <taxon>Trebouxiophyceae</taxon>
        <taxon>Trebouxiophyceae incertae sedis</taxon>
        <taxon>Coccomyxaceae</taxon>
        <taxon>Coccomyxa</taxon>
    </lineage>
</organism>
<accession>A0AAV1IH12</accession>
<comment type="pathway">
    <text evidence="2 13">Cofactor biosynthesis; molybdopterin biosynthesis.</text>
</comment>
<evidence type="ECO:0000313" key="16">
    <source>
        <dbReference type="Proteomes" id="UP001314263"/>
    </source>
</evidence>
<comment type="catalytic activity">
    <reaction evidence="13">
        <text>molybdopterin + ATP + H(+) = adenylyl-molybdopterin + diphosphate</text>
        <dbReference type="Rhea" id="RHEA:31331"/>
        <dbReference type="ChEBI" id="CHEBI:15378"/>
        <dbReference type="ChEBI" id="CHEBI:30616"/>
        <dbReference type="ChEBI" id="CHEBI:33019"/>
        <dbReference type="ChEBI" id="CHEBI:58698"/>
        <dbReference type="ChEBI" id="CHEBI:62727"/>
    </reaction>
</comment>
<keyword evidence="10 13" id="KW-0460">Magnesium</keyword>
<dbReference type="Pfam" id="PF03454">
    <property type="entry name" value="MoeA_C"/>
    <property type="match status" value="1"/>
</dbReference>
<evidence type="ECO:0000256" key="10">
    <source>
        <dbReference type="ARBA" id="ARBA00022842"/>
    </source>
</evidence>
<keyword evidence="7 13" id="KW-0479">Metal-binding</keyword>
<dbReference type="InterPro" id="IPR036425">
    <property type="entry name" value="MoaB/Mog-like_dom_sf"/>
</dbReference>
<evidence type="ECO:0000256" key="1">
    <source>
        <dbReference type="ARBA" id="ARBA00001946"/>
    </source>
</evidence>
<feature type="domain" description="MoaB/Mog" evidence="14">
    <location>
        <begin position="184"/>
        <end position="329"/>
    </location>
</feature>
<reference evidence="15 16" key="1">
    <citation type="submission" date="2023-10" db="EMBL/GenBank/DDBJ databases">
        <authorList>
            <person name="Maclean D."/>
            <person name="Macfadyen A."/>
        </authorList>
    </citation>
    <scope>NUCLEOTIDE SEQUENCE [LARGE SCALE GENOMIC DNA]</scope>
</reference>
<protein>
    <recommendedName>
        <fullName evidence="13">Molybdopterin biosynthesis protein CNX1</fullName>
    </recommendedName>
    <alternativeName>
        <fullName evidence="13">Molybdenum cofactor biosynthesis enzyme CNX1</fullName>
    </alternativeName>
    <domain>
        <recommendedName>
            <fullName evidence="13">Molybdopterin molybdenumtransferase</fullName>
            <shortName evidence="13">MPT Mo-transferase</shortName>
            <ecNumber evidence="13">2.10.1.1</ecNumber>
        </recommendedName>
        <alternativeName>
            <fullName evidence="13">Domain E</fullName>
        </alternativeName>
    </domain>
    <domain>
        <recommendedName>
            <fullName evidence="13">Molybdopterin adenylyltransferase</fullName>
            <shortName evidence="13">MPT adenylyltransferase</shortName>
            <ecNumber evidence="13">2.7.7.75</ecNumber>
        </recommendedName>
        <alternativeName>
            <fullName evidence="13">Domain G</fullName>
        </alternativeName>
    </domain>
</protein>
<comment type="similarity">
    <text evidence="3">In the N-terminal section; belongs to the MoaB/Mog family.</text>
</comment>
<dbReference type="InterPro" id="IPR036688">
    <property type="entry name" value="MoeA_C_domain_IV_sf"/>
</dbReference>
<evidence type="ECO:0000256" key="12">
    <source>
        <dbReference type="ARBA" id="ARBA00023268"/>
    </source>
</evidence>
<dbReference type="GO" id="GO:0061599">
    <property type="term" value="F:molybdopterin molybdotransferase activity"/>
    <property type="evidence" value="ECO:0007669"/>
    <property type="project" value="UniProtKB-UniRule"/>
</dbReference>